<dbReference type="FunFam" id="1.10.10.200:FF:000002">
    <property type="entry name" value="Probable transcriptional regulatory protein CLM62_37755"/>
    <property type="match status" value="1"/>
</dbReference>
<feature type="domain" description="TACO1/YebC-like N-terminal" evidence="8">
    <location>
        <begin position="5"/>
        <end position="76"/>
    </location>
</feature>
<evidence type="ECO:0000313" key="9">
    <source>
        <dbReference type="EMBL" id="SFF91632.1"/>
    </source>
</evidence>
<dbReference type="Gene3D" id="3.30.70.980">
    <property type="match status" value="2"/>
</dbReference>
<organism evidence="9 10">
    <name type="scientific">Planifilum fulgidum</name>
    <dbReference type="NCBI Taxonomy" id="201973"/>
    <lineage>
        <taxon>Bacteria</taxon>
        <taxon>Bacillati</taxon>
        <taxon>Bacillota</taxon>
        <taxon>Bacilli</taxon>
        <taxon>Bacillales</taxon>
        <taxon>Thermoactinomycetaceae</taxon>
        <taxon>Planifilum</taxon>
    </lineage>
</organism>
<dbReference type="GO" id="GO:0006355">
    <property type="term" value="P:regulation of DNA-templated transcription"/>
    <property type="evidence" value="ECO:0007669"/>
    <property type="project" value="UniProtKB-UniRule"/>
</dbReference>
<dbReference type="GO" id="GO:0005829">
    <property type="term" value="C:cytosol"/>
    <property type="evidence" value="ECO:0007669"/>
    <property type="project" value="TreeGrafter"/>
</dbReference>
<dbReference type="InterPro" id="IPR017856">
    <property type="entry name" value="Integrase-like_N"/>
</dbReference>
<reference evidence="9 10" key="1">
    <citation type="submission" date="2016-10" db="EMBL/GenBank/DDBJ databases">
        <authorList>
            <person name="de Groot N.N."/>
        </authorList>
    </citation>
    <scope>NUCLEOTIDE SEQUENCE [LARGE SCALE GENOMIC DNA]</scope>
    <source>
        <strain evidence="9 10">DSM 44945</strain>
    </source>
</reference>
<dbReference type="SUPFAM" id="SSF75625">
    <property type="entry name" value="YebC-like"/>
    <property type="match status" value="1"/>
</dbReference>
<comment type="subcellular location">
    <subcellularLocation>
        <location evidence="6">Cytoplasm</location>
    </subcellularLocation>
</comment>
<feature type="domain" description="TACO1/YebC-like second and third" evidence="7">
    <location>
        <begin position="82"/>
        <end position="239"/>
    </location>
</feature>
<dbReference type="Pfam" id="PF20772">
    <property type="entry name" value="TACO1_YebC_N"/>
    <property type="match status" value="1"/>
</dbReference>
<gene>
    <name evidence="9" type="ORF">SAMN04488025_108111</name>
</gene>
<protein>
    <recommendedName>
        <fullName evidence="6">Probable transcriptional regulatory protein SAMN04488025_108111</fullName>
    </recommendedName>
</protein>
<dbReference type="Pfam" id="PF01709">
    <property type="entry name" value="Transcrip_reg"/>
    <property type="match status" value="1"/>
</dbReference>
<keyword evidence="5 6" id="KW-0804">Transcription</keyword>
<dbReference type="InterPro" id="IPR048300">
    <property type="entry name" value="TACO1_YebC-like_2nd/3rd_dom"/>
</dbReference>
<dbReference type="Proteomes" id="UP000198661">
    <property type="component" value="Unassembled WGS sequence"/>
</dbReference>
<dbReference type="FunFam" id="3.30.70.980:FF:000002">
    <property type="entry name" value="Probable transcriptional regulatory protein YebC"/>
    <property type="match status" value="1"/>
</dbReference>
<evidence type="ECO:0000256" key="5">
    <source>
        <dbReference type="ARBA" id="ARBA00023163"/>
    </source>
</evidence>
<dbReference type="AlphaFoldDB" id="A0A1I2MJK5"/>
<accession>A0A1I2MJK5</accession>
<evidence type="ECO:0000313" key="10">
    <source>
        <dbReference type="Proteomes" id="UP000198661"/>
    </source>
</evidence>
<sequence>MAGHSKWKNIQHRKGRQDALRGKLFAKLAREIFVAAREGGGNPDNNQKLRLAIAKAKSQNMPNENIERAIKKATGESGGKAYERVTYEGYGPGGVAVMVEALTDNRNRTAADMRYIFSKKGGSLGEAGCVAWMFERKGHLTIDRNSTDKDEDEVLMLALEAGSEDFQVSGDSYEITTAPEDFEAVKNALEKNGFSFTTAEVTMIPQNTVSLTGEEASKMIALLEALEDHDDVQNIYSNFDIDEDEMEKLSQEA</sequence>
<keyword evidence="2 6" id="KW-0963">Cytoplasm</keyword>
<dbReference type="Gene3D" id="1.10.10.200">
    <property type="match status" value="1"/>
</dbReference>
<evidence type="ECO:0000256" key="1">
    <source>
        <dbReference type="ARBA" id="ARBA00008724"/>
    </source>
</evidence>
<dbReference type="RefSeq" id="WP_092037141.1">
    <property type="nucleotide sequence ID" value="NZ_FOOK01000008.1"/>
</dbReference>
<dbReference type="OrthoDB" id="9781053at2"/>
<evidence type="ECO:0000259" key="8">
    <source>
        <dbReference type="Pfam" id="PF20772"/>
    </source>
</evidence>
<evidence type="ECO:0000256" key="4">
    <source>
        <dbReference type="ARBA" id="ARBA00023125"/>
    </source>
</evidence>
<dbReference type="PANTHER" id="PTHR12532:SF6">
    <property type="entry name" value="TRANSCRIPTIONAL REGULATORY PROTEIN YEBC-RELATED"/>
    <property type="match status" value="1"/>
</dbReference>
<keyword evidence="3 6" id="KW-0805">Transcription regulation</keyword>
<comment type="similarity">
    <text evidence="1 6">Belongs to the TACO1 family.</text>
</comment>
<dbReference type="InterPro" id="IPR049083">
    <property type="entry name" value="TACO1_YebC_N"/>
</dbReference>
<evidence type="ECO:0000256" key="3">
    <source>
        <dbReference type="ARBA" id="ARBA00023015"/>
    </source>
</evidence>
<keyword evidence="4 6" id="KW-0238">DNA-binding</keyword>
<dbReference type="NCBIfam" id="NF001030">
    <property type="entry name" value="PRK00110.1"/>
    <property type="match status" value="1"/>
</dbReference>
<name>A0A1I2MJK5_9BACL</name>
<dbReference type="STRING" id="201973.SAMN04488025_108111"/>
<proteinExistence type="inferred from homology"/>
<evidence type="ECO:0000259" key="7">
    <source>
        <dbReference type="Pfam" id="PF01709"/>
    </source>
</evidence>
<evidence type="ECO:0000256" key="6">
    <source>
        <dbReference type="HAMAP-Rule" id="MF_00693"/>
    </source>
</evidence>
<dbReference type="InterPro" id="IPR002876">
    <property type="entry name" value="Transcrip_reg_TACO1-like"/>
</dbReference>
<keyword evidence="10" id="KW-1185">Reference proteome</keyword>
<dbReference type="GO" id="GO:0003677">
    <property type="term" value="F:DNA binding"/>
    <property type="evidence" value="ECO:0007669"/>
    <property type="project" value="UniProtKB-UniRule"/>
</dbReference>
<dbReference type="InterPro" id="IPR026564">
    <property type="entry name" value="Transcrip_reg_TACO1-like_dom3"/>
</dbReference>
<dbReference type="NCBIfam" id="NF009044">
    <property type="entry name" value="PRK12378.1"/>
    <property type="match status" value="1"/>
</dbReference>
<dbReference type="InterPro" id="IPR029072">
    <property type="entry name" value="YebC-like"/>
</dbReference>
<dbReference type="EMBL" id="FOOK01000008">
    <property type="protein sequence ID" value="SFF91632.1"/>
    <property type="molecule type" value="Genomic_DNA"/>
</dbReference>
<dbReference type="PANTHER" id="PTHR12532">
    <property type="entry name" value="TRANSLATIONAL ACTIVATOR OF CYTOCHROME C OXIDASE 1"/>
    <property type="match status" value="1"/>
</dbReference>
<evidence type="ECO:0000256" key="2">
    <source>
        <dbReference type="ARBA" id="ARBA00022490"/>
    </source>
</evidence>
<dbReference type="HAMAP" id="MF_00693">
    <property type="entry name" value="Transcrip_reg_TACO1"/>
    <property type="match status" value="1"/>
</dbReference>
<dbReference type="NCBIfam" id="TIGR01033">
    <property type="entry name" value="YebC/PmpR family DNA-binding transcriptional regulator"/>
    <property type="match status" value="1"/>
</dbReference>